<reference evidence="2 3" key="1">
    <citation type="submission" date="2016-08" db="EMBL/GenBank/DDBJ databases">
        <title>Analysis of Carbohydrate Active Enzymes in Thermogemmatispora T81 Reveals Carbohydrate Degradation Ability.</title>
        <authorList>
            <person name="Tomazini A."/>
            <person name="Lal S."/>
            <person name="Stott M."/>
            <person name="Henrissat B."/>
            <person name="Polikarpov I."/>
            <person name="Sparling R."/>
            <person name="Levin D.B."/>
        </authorList>
    </citation>
    <scope>NUCLEOTIDE SEQUENCE [LARGE SCALE GENOMIC DNA]</scope>
    <source>
        <strain evidence="2 3">T81</strain>
    </source>
</reference>
<accession>A0A328V8R6</accession>
<gene>
    <name evidence="2" type="ORF">A4R35_00235</name>
</gene>
<evidence type="ECO:0000259" key="1">
    <source>
        <dbReference type="SMART" id="SM00530"/>
    </source>
</evidence>
<dbReference type="SMART" id="SM00530">
    <property type="entry name" value="HTH_XRE"/>
    <property type="match status" value="2"/>
</dbReference>
<keyword evidence="3" id="KW-1185">Reference proteome</keyword>
<feature type="domain" description="HTH cro/C1-type" evidence="1">
    <location>
        <begin position="103"/>
        <end position="164"/>
    </location>
</feature>
<sequence length="353" mass="40028">MVSVDWTTFGLPASLEVGEDGFPRPGAVIRWARARAKQDDPSWTQKRLAQELGLTERAIYYLESRDVGLDSISLRRRLARLLTIPPLFLELASLEDPVDVGHLIKQYRLMKPKSHPLRSQRGLAHALCVSEKAVREMEQQKKGLDSLARRRLLAQLLEIPPAALGIATLEEARRHHAQRLHLLSLHPVNLDHGEIDPCSYEAYLQTLWDRNHATTAQDRIAELTTTLEKLRSVLPYKSGKDEETISALLCRYHHLSAHILRDQSQDEAALRELEKALRLAQRAENRSLLAVTSLRIGSVLRDRGSAYEALARIEAARGDHEAEQALRRQARADYEAALASYQRIRLLEQLPTE</sequence>
<dbReference type="AlphaFoldDB" id="A0A328V8R6"/>
<dbReference type="InterPro" id="IPR001387">
    <property type="entry name" value="Cro/C1-type_HTH"/>
</dbReference>
<evidence type="ECO:0000313" key="3">
    <source>
        <dbReference type="Proteomes" id="UP000248706"/>
    </source>
</evidence>
<dbReference type="Proteomes" id="UP000248706">
    <property type="component" value="Unassembled WGS sequence"/>
</dbReference>
<dbReference type="InterPro" id="IPR011990">
    <property type="entry name" value="TPR-like_helical_dom_sf"/>
</dbReference>
<dbReference type="SUPFAM" id="SSF48452">
    <property type="entry name" value="TPR-like"/>
    <property type="match status" value="1"/>
</dbReference>
<name>A0A328V8R6_9CHLR</name>
<dbReference type="EMBL" id="MCIF01000002">
    <property type="protein sequence ID" value="RAQ93938.1"/>
    <property type="molecule type" value="Genomic_DNA"/>
</dbReference>
<dbReference type="InterPro" id="IPR010982">
    <property type="entry name" value="Lambda_DNA-bd_dom_sf"/>
</dbReference>
<feature type="domain" description="HTH cro/C1-type" evidence="1">
    <location>
        <begin position="28"/>
        <end position="89"/>
    </location>
</feature>
<evidence type="ECO:0000313" key="2">
    <source>
        <dbReference type="EMBL" id="RAQ93938.1"/>
    </source>
</evidence>
<dbReference type="Gene3D" id="1.10.260.40">
    <property type="entry name" value="lambda repressor-like DNA-binding domains"/>
    <property type="match status" value="1"/>
</dbReference>
<organism evidence="2 3">
    <name type="scientific">Thermogemmatispora tikiterensis</name>
    <dbReference type="NCBI Taxonomy" id="1825093"/>
    <lineage>
        <taxon>Bacteria</taxon>
        <taxon>Bacillati</taxon>
        <taxon>Chloroflexota</taxon>
        <taxon>Ktedonobacteria</taxon>
        <taxon>Thermogemmatisporales</taxon>
        <taxon>Thermogemmatisporaceae</taxon>
        <taxon>Thermogemmatispora</taxon>
    </lineage>
</organism>
<dbReference type="GO" id="GO:0003677">
    <property type="term" value="F:DNA binding"/>
    <property type="evidence" value="ECO:0007669"/>
    <property type="project" value="InterPro"/>
</dbReference>
<dbReference type="SUPFAM" id="SSF47413">
    <property type="entry name" value="lambda repressor-like DNA-binding domains"/>
    <property type="match status" value="1"/>
</dbReference>
<proteinExistence type="predicted"/>
<protein>
    <recommendedName>
        <fullName evidence="1">HTH cro/C1-type domain-containing protein</fullName>
    </recommendedName>
</protein>
<comment type="caution">
    <text evidence="2">The sequence shown here is derived from an EMBL/GenBank/DDBJ whole genome shotgun (WGS) entry which is preliminary data.</text>
</comment>